<protein>
    <submittedName>
        <fullName evidence="2">Uncharacterized protein</fullName>
    </submittedName>
</protein>
<gene>
    <name evidence="2" type="ORF">SDC9_52062</name>
</gene>
<evidence type="ECO:0000313" key="2">
    <source>
        <dbReference type="EMBL" id="MPM05767.1"/>
    </source>
</evidence>
<comment type="caution">
    <text evidence="2">The sequence shown here is derived from an EMBL/GenBank/DDBJ whole genome shotgun (WGS) entry which is preliminary data.</text>
</comment>
<organism evidence="2">
    <name type="scientific">bioreactor metagenome</name>
    <dbReference type="NCBI Taxonomy" id="1076179"/>
    <lineage>
        <taxon>unclassified sequences</taxon>
        <taxon>metagenomes</taxon>
        <taxon>ecological metagenomes</taxon>
    </lineage>
</organism>
<dbReference type="AlphaFoldDB" id="A0A644WQ45"/>
<sequence>MPEQISDINVVETLRSKTEKADMKQYLKSTWGGYTKDSVQEYLNILRKQQQTMTETFSLNQQALFEEKERLKKSNDALETRLRQAENELKEISDTVRSKEEEAEERFASDTAELKNKISILEEELNKSICEKDQRKMQIEQLTNNVKDYSLKLEQSRQEKLSLKELYQAETLEAKKQYNAALKLMSIIEEKDKEIEFISSRETDDHHTELTEKIDDLTRQLEEKMEILAGCDHKLSSNAQRIEALAGENETLKQSVALLTKNLEEVHEQNERLALTNESFADQLESEYKRSLSLIKEKSYLTINKLAAVRKLEEANSKMTILEWKLQKQESARETDAVYQSILQTEMEKSDIPAES</sequence>
<dbReference type="EMBL" id="VSSQ01001163">
    <property type="protein sequence ID" value="MPM05767.1"/>
    <property type="molecule type" value="Genomic_DNA"/>
</dbReference>
<proteinExistence type="predicted"/>
<keyword evidence="1" id="KW-0175">Coiled coil</keyword>
<name>A0A644WQ45_9ZZZZ</name>
<evidence type="ECO:0000256" key="1">
    <source>
        <dbReference type="SAM" id="Coils"/>
    </source>
</evidence>
<accession>A0A644WQ45</accession>
<feature type="coiled-coil region" evidence="1">
    <location>
        <begin position="207"/>
        <end position="276"/>
    </location>
</feature>
<reference evidence="2" key="1">
    <citation type="submission" date="2019-08" db="EMBL/GenBank/DDBJ databases">
        <authorList>
            <person name="Kucharzyk K."/>
            <person name="Murdoch R.W."/>
            <person name="Higgins S."/>
            <person name="Loffler F."/>
        </authorList>
    </citation>
    <scope>NUCLEOTIDE SEQUENCE</scope>
</reference>
<feature type="coiled-coil region" evidence="1">
    <location>
        <begin position="61"/>
        <end position="166"/>
    </location>
</feature>